<dbReference type="InterPro" id="IPR011990">
    <property type="entry name" value="TPR-like_helical_dom_sf"/>
</dbReference>
<gene>
    <name evidence="6" type="ORF">QGN23_12595</name>
</gene>
<dbReference type="Gene3D" id="1.25.40.10">
    <property type="entry name" value="Tetratricopeptide repeat domain"/>
    <property type="match status" value="2"/>
</dbReference>
<keyword evidence="1" id="KW-0805">Transcription regulation</keyword>
<dbReference type="SMART" id="SM00028">
    <property type="entry name" value="TPR"/>
    <property type="match status" value="4"/>
</dbReference>
<name>A0ABY8RBB8_9FLAO</name>
<evidence type="ECO:0000256" key="1">
    <source>
        <dbReference type="ARBA" id="ARBA00023015"/>
    </source>
</evidence>
<protein>
    <submittedName>
        <fullName evidence="6">AraC family transcriptional regulator</fullName>
    </submittedName>
</protein>
<dbReference type="SUPFAM" id="SSF48452">
    <property type="entry name" value="TPR-like"/>
    <property type="match status" value="2"/>
</dbReference>
<dbReference type="Gene3D" id="1.10.10.60">
    <property type="entry name" value="Homeodomain-like"/>
    <property type="match status" value="2"/>
</dbReference>
<feature type="transmembrane region" description="Helical" evidence="4">
    <location>
        <begin position="379"/>
        <end position="399"/>
    </location>
</feature>
<dbReference type="InterPro" id="IPR009057">
    <property type="entry name" value="Homeodomain-like_sf"/>
</dbReference>
<keyword evidence="7" id="KW-1185">Reference proteome</keyword>
<keyword evidence="2" id="KW-0238">DNA-binding</keyword>
<evidence type="ECO:0000259" key="5">
    <source>
        <dbReference type="PROSITE" id="PS01124"/>
    </source>
</evidence>
<keyword evidence="4" id="KW-0812">Transmembrane</keyword>
<evidence type="ECO:0000256" key="3">
    <source>
        <dbReference type="ARBA" id="ARBA00023163"/>
    </source>
</evidence>
<dbReference type="PROSITE" id="PS01124">
    <property type="entry name" value="HTH_ARAC_FAMILY_2"/>
    <property type="match status" value="1"/>
</dbReference>
<dbReference type="Proteomes" id="UP001241656">
    <property type="component" value="Chromosome"/>
</dbReference>
<keyword evidence="3" id="KW-0804">Transcription</keyword>
<sequence>MVRKTLLLFILFILSPFSSQEYYSELRKKYWEYDVHDARAFTILELYISSAKKEKNYAELYQAYADAIRYSSNKKIQYADSAIVAAQLSGNKDLIGSSHIEKGAVYYSTYRKFQPALDEYLKAYQYTKNADDQFLKYQNLYHIGVVKSYLGYYHEALELFEECIAYFEPNTKANIHKNLILNNQKGYLNSLHQIIICYQAIGNDKEAEKRIKEGLRKTPKADFFYLEKSYFEKAKGISEFKRKNYEGAISDFNQSLLGLKEKDDFTWASVVHFYRGLSYAQSGNQEKAIEDYKKVDSIFNQHHFILPEIRRNYEELIQYYKKQNIPQQELYYTKQLLKTDRIIANDFKYLSSRIHKDYDTKTLLQAKTDLENTNNFGKYLLLLSAFVILILGCIVFYWLKRKKEIQKKYDELLLKRNTSKSVEKNNSTEEIPNKNSKLEPKIILNLKKNFAEFEKNKGFLEKGITSVKLATQFGTNTSYISQFINEFKESNFNTYINKLRINYATEKMYIDKEWRKYSVEDIASACGFNNRQSFSNIFYEQTGLRPNDFIKMRKEESERSEVFVV</sequence>
<evidence type="ECO:0000313" key="6">
    <source>
        <dbReference type="EMBL" id="WHF51260.1"/>
    </source>
</evidence>
<keyword evidence="4" id="KW-1133">Transmembrane helix</keyword>
<accession>A0ABY8RBB8</accession>
<dbReference type="PANTHER" id="PTHR43280:SF2">
    <property type="entry name" value="HTH-TYPE TRANSCRIPTIONAL REGULATOR EXSA"/>
    <property type="match status" value="1"/>
</dbReference>
<feature type="domain" description="HTH araC/xylS-type" evidence="5">
    <location>
        <begin position="440"/>
        <end position="552"/>
    </location>
</feature>
<evidence type="ECO:0000256" key="4">
    <source>
        <dbReference type="SAM" id="Phobius"/>
    </source>
</evidence>
<evidence type="ECO:0000313" key="7">
    <source>
        <dbReference type="Proteomes" id="UP001241656"/>
    </source>
</evidence>
<dbReference type="InterPro" id="IPR018060">
    <property type="entry name" value="HTH_AraC"/>
</dbReference>
<dbReference type="SUPFAM" id="SSF46689">
    <property type="entry name" value="Homeodomain-like"/>
    <property type="match status" value="1"/>
</dbReference>
<dbReference type="Pfam" id="PF12833">
    <property type="entry name" value="HTH_18"/>
    <property type="match status" value="1"/>
</dbReference>
<dbReference type="RefSeq" id="WP_282904615.1">
    <property type="nucleotide sequence ID" value="NZ_CP124855.1"/>
</dbReference>
<proteinExistence type="predicted"/>
<dbReference type="SMART" id="SM00342">
    <property type="entry name" value="HTH_ARAC"/>
    <property type="match status" value="1"/>
</dbReference>
<keyword evidence="4" id="KW-0472">Membrane</keyword>
<dbReference type="PANTHER" id="PTHR43280">
    <property type="entry name" value="ARAC-FAMILY TRANSCRIPTIONAL REGULATOR"/>
    <property type="match status" value="1"/>
</dbReference>
<organism evidence="6 7">
    <name type="scientific">Chryseobacterium gotjawalense</name>
    <dbReference type="NCBI Taxonomy" id="3042315"/>
    <lineage>
        <taxon>Bacteria</taxon>
        <taxon>Pseudomonadati</taxon>
        <taxon>Bacteroidota</taxon>
        <taxon>Flavobacteriia</taxon>
        <taxon>Flavobacteriales</taxon>
        <taxon>Weeksellaceae</taxon>
        <taxon>Chryseobacterium group</taxon>
        <taxon>Chryseobacterium</taxon>
    </lineage>
</organism>
<reference evidence="6 7" key="1">
    <citation type="submission" date="2023-05" db="EMBL/GenBank/DDBJ databases">
        <title>Genomic insight into Chryseobacterium sp. wdc7 isolated forest soil (Gotjawal).</title>
        <authorList>
            <person name="Park S.-J."/>
        </authorList>
    </citation>
    <scope>NUCLEOTIDE SEQUENCE [LARGE SCALE GENOMIC DNA]</scope>
    <source>
        <strain evidence="7">wdc7</strain>
    </source>
</reference>
<evidence type="ECO:0000256" key="2">
    <source>
        <dbReference type="ARBA" id="ARBA00023125"/>
    </source>
</evidence>
<dbReference type="EMBL" id="CP124855">
    <property type="protein sequence ID" value="WHF51260.1"/>
    <property type="molecule type" value="Genomic_DNA"/>
</dbReference>
<dbReference type="InterPro" id="IPR019734">
    <property type="entry name" value="TPR_rpt"/>
</dbReference>